<evidence type="ECO:0000313" key="2">
    <source>
        <dbReference type="Proteomes" id="UP001196413"/>
    </source>
</evidence>
<proteinExistence type="predicted"/>
<dbReference type="Proteomes" id="UP001196413">
    <property type="component" value="Unassembled WGS sequence"/>
</dbReference>
<sequence length="71" mass="7976">MIPFLQMANANTMKVGCAYSVCDHTLHCPTHPRYVVFVCQYGESSIKINAPIYMQGSEEGELPKRQLSNKV</sequence>
<dbReference type="InterPro" id="IPR035940">
    <property type="entry name" value="CAP_sf"/>
</dbReference>
<accession>A0AAD5MCL2</accession>
<gene>
    <name evidence="1" type="ORF">KIN20_012749</name>
</gene>
<reference evidence="1" key="1">
    <citation type="submission" date="2021-06" db="EMBL/GenBank/DDBJ databases">
        <title>Parelaphostrongylus tenuis whole genome reference sequence.</title>
        <authorList>
            <person name="Garwood T.J."/>
            <person name="Larsen P.A."/>
            <person name="Fountain-Jones N.M."/>
            <person name="Garbe J.R."/>
            <person name="Macchietto M.G."/>
            <person name="Kania S.A."/>
            <person name="Gerhold R.W."/>
            <person name="Richards J.E."/>
            <person name="Wolf T.M."/>
        </authorList>
    </citation>
    <scope>NUCLEOTIDE SEQUENCE</scope>
    <source>
        <strain evidence="1">MNPRO001-30</strain>
        <tissue evidence="1">Meninges</tissue>
    </source>
</reference>
<dbReference type="SUPFAM" id="SSF55797">
    <property type="entry name" value="PR-1-like"/>
    <property type="match status" value="1"/>
</dbReference>
<dbReference type="Gene3D" id="3.40.33.10">
    <property type="entry name" value="CAP"/>
    <property type="match status" value="1"/>
</dbReference>
<organism evidence="1 2">
    <name type="scientific">Parelaphostrongylus tenuis</name>
    <name type="common">Meningeal worm</name>
    <dbReference type="NCBI Taxonomy" id="148309"/>
    <lineage>
        <taxon>Eukaryota</taxon>
        <taxon>Metazoa</taxon>
        <taxon>Ecdysozoa</taxon>
        <taxon>Nematoda</taxon>
        <taxon>Chromadorea</taxon>
        <taxon>Rhabditida</taxon>
        <taxon>Rhabditina</taxon>
        <taxon>Rhabditomorpha</taxon>
        <taxon>Strongyloidea</taxon>
        <taxon>Metastrongylidae</taxon>
        <taxon>Parelaphostrongylus</taxon>
    </lineage>
</organism>
<comment type="caution">
    <text evidence="1">The sequence shown here is derived from an EMBL/GenBank/DDBJ whole genome shotgun (WGS) entry which is preliminary data.</text>
</comment>
<dbReference type="AlphaFoldDB" id="A0AAD5MCL2"/>
<evidence type="ECO:0000313" key="1">
    <source>
        <dbReference type="EMBL" id="KAJ1355370.1"/>
    </source>
</evidence>
<keyword evidence="2" id="KW-1185">Reference proteome</keyword>
<protein>
    <recommendedName>
        <fullName evidence="3">SCP domain-containing protein</fullName>
    </recommendedName>
</protein>
<evidence type="ECO:0008006" key="3">
    <source>
        <dbReference type="Google" id="ProtNLM"/>
    </source>
</evidence>
<name>A0AAD5MCL2_PARTN</name>
<dbReference type="EMBL" id="JAHQIW010002467">
    <property type="protein sequence ID" value="KAJ1355370.1"/>
    <property type="molecule type" value="Genomic_DNA"/>
</dbReference>